<evidence type="ECO:0000313" key="2">
    <source>
        <dbReference type="EMBL" id="MEZ3182828.1"/>
    </source>
</evidence>
<evidence type="ECO:0000256" key="1">
    <source>
        <dbReference type="SAM" id="MobiDB-lite"/>
    </source>
</evidence>
<dbReference type="EMBL" id="JAHWZY010000053">
    <property type="protein sequence ID" value="MEZ3182828.1"/>
    <property type="molecule type" value="Genomic_DNA"/>
</dbReference>
<comment type="caution">
    <text evidence="2">The sequence shown here is derived from an EMBL/GenBank/DDBJ whole genome shotgun (WGS) entry which is preliminary data.</text>
</comment>
<evidence type="ECO:0000313" key="3">
    <source>
        <dbReference type="Proteomes" id="UP001567537"/>
    </source>
</evidence>
<organism evidence="2 3">
    <name type="scientific">Streptomyces pimonensis</name>
    <dbReference type="NCBI Taxonomy" id="2860288"/>
    <lineage>
        <taxon>Bacteria</taxon>
        <taxon>Bacillati</taxon>
        <taxon>Actinomycetota</taxon>
        <taxon>Actinomycetes</taxon>
        <taxon>Kitasatosporales</taxon>
        <taxon>Streptomycetaceae</taxon>
        <taxon>Streptomyces</taxon>
    </lineage>
</organism>
<name>A0ABV4JAF7_9ACTN</name>
<feature type="region of interest" description="Disordered" evidence="1">
    <location>
        <begin position="145"/>
        <end position="166"/>
    </location>
</feature>
<dbReference type="Proteomes" id="UP001567537">
    <property type="component" value="Unassembled WGS sequence"/>
</dbReference>
<sequence length="196" mass="20637">MVREAMALLVPGPADAPGEPGPGAREADAVRYADRLLGAFTVEPPLVYASGRPDGSFLPLSPAQRTGWRHRVADLRRAYRAGVAVLDHLAGGDFAAAPSSRRHRALCDAEAAAFRDQLFDHAVEGTFGDPVYRGRPAPEGRTLLGLPGRNTPATAPTGRPDPVRPYARKDPDPVAALAEHFTEAARLIASSGGFGG</sequence>
<proteinExistence type="predicted"/>
<dbReference type="RefSeq" id="WP_371243904.1">
    <property type="nucleotide sequence ID" value="NZ_JAHWZY010000053.1"/>
</dbReference>
<keyword evidence="3" id="KW-1185">Reference proteome</keyword>
<reference evidence="2 3" key="1">
    <citation type="journal article" date="2021" name="Res Sq">
        <title>Streptomyces Pimoensis sp. nov., Isolated From the Taklimakan Desert in Xinjiang, China.</title>
        <authorList>
            <person name="Zhang P."/>
            <person name="Luo X."/>
            <person name="Luo X."/>
            <person name="Liu Z."/>
            <person name="Xia Z."/>
            <person name="Wan C."/>
            <person name="zhang L."/>
        </authorList>
    </citation>
    <scope>NUCLEOTIDE SEQUENCE [LARGE SCALE GENOMIC DNA]</scope>
    <source>
        <strain evidence="2 3">TRM75549</strain>
    </source>
</reference>
<accession>A0ABV4JAF7</accession>
<gene>
    <name evidence="2" type="ORF">KYY02_30475</name>
</gene>
<protein>
    <submittedName>
        <fullName evidence="2">Uncharacterized protein</fullName>
    </submittedName>
</protein>